<dbReference type="PANTHER" id="PTHR43807:SF20">
    <property type="entry name" value="FI04487P"/>
    <property type="match status" value="1"/>
</dbReference>
<dbReference type="InterPro" id="IPR004839">
    <property type="entry name" value="Aminotransferase_I/II_large"/>
</dbReference>
<protein>
    <submittedName>
        <fullName evidence="8">Uncharacterized aminotransferase</fullName>
    </submittedName>
</protein>
<dbReference type="InterPro" id="IPR051326">
    <property type="entry name" value="Kynurenine-oxoglutarate_AT"/>
</dbReference>
<dbReference type="FunCoup" id="A0A401GC64">
    <property type="interactions" value="251"/>
</dbReference>
<dbReference type="GO" id="GO:0016212">
    <property type="term" value="F:kynurenine-oxoglutarate transaminase activity"/>
    <property type="evidence" value="ECO:0007669"/>
    <property type="project" value="TreeGrafter"/>
</dbReference>
<dbReference type="AlphaFoldDB" id="A0A401GC64"/>
<dbReference type="OrthoDB" id="2414662at2759"/>
<gene>
    <name evidence="8" type="ORF">SCP_0209510</name>
</gene>
<dbReference type="PANTHER" id="PTHR43807">
    <property type="entry name" value="FI04487P"/>
    <property type="match status" value="1"/>
</dbReference>
<dbReference type="SUPFAM" id="SSF53383">
    <property type="entry name" value="PLP-dependent transferases"/>
    <property type="match status" value="1"/>
</dbReference>
<evidence type="ECO:0000313" key="8">
    <source>
        <dbReference type="EMBL" id="GBE79750.1"/>
    </source>
</evidence>
<comment type="similarity">
    <text evidence="2">Belongs to the class-I pyridoxal-phosphate-dependent aminotransferase family.</text>
</comment>
<proteinExistence type="inferred from homology"/>
<evidence type="ECO:0000256" key="5">
    <source>
        <dbReference type="ARBA" id="ARBA00022898"/>
    </source>
</evidence>
<keyword evidence="4 8" id="KW-0808">Transferase</keyword>
<dbReference type="InterPro" id="IPR015421">
    <property type="entry name" value="PyrdxlP-dep_Trfase_major"/>
</dbReference>
<dbReference type="Gene3D" id="3.90.1150.10">
    <property type="entry name" value="Aspartate Aminotransferase, domain 1"/>
    <property type="match status" value="1"/>
</dbReference>
<sequence>MSTSAQSHVNGVNGVNPQKDRSNLVPFSSRLKEGRALAEDVWSIFNAANLPSDCLNLGQGYMNFAPPAWVREGAQQALNRVETNHYSHPKGRQRLREAIAKHYGPQFGRELDVNSEILVTSGANEGQYSVFVAFLEQGDEVIMFEPFFDQYLPSITFNGGVPVYVPLHPHTASDKPTSNDWVIDWDELKRAITPRTKMIIVNTPHNPVGKVFTREELEKIAALAEEHNLLVMSDEVYDFLVFDDKKHVRIANLPGMWDRTVTVGSAGKLFSATGWRVGWLIGPPSIIKPTLAATTRIVFCSNSPLQEAAAYGLEQVKERGFVDQQVKEYDERRRVLMDAFDKLGMKYTRPEGTYFILLDISGVKWPDDYPFPESVRGRGRDFKACWFIAMEIGVSSIPVSEFYCEEHTSIGENYARFAFCKDVDTLKRAAERLQGLEKYL</sequence>
<reference evidence="8 9" key="1">
    <citation type="journal article" date="2018" name="Sci. Rep.">
        <title>Genome sequence of the cauliflower mushroom Sparassis crispa (Hanabiratake) and its association with beneficial usage.</title>
        <authorList>
            <person name="Kiyama R."/>
            <person name="Furutani Y."/>
            <person name="Kawaguchi K."/>
            <person name="Nakanishi T."/>
        </authorList>
    </citation>
    <scope>NUCLEOTIDE SEQUENCE [LARGE SCALE GENOMIC DNA]</scope>
</reference>
<dbReference type="InterPro" id="IPR004838">
    <property type="entry name" value="NHTrfase_class1_PyrdxlP-BS"/>
</dbReference>
<dbReference type="GeneID" id="38776667"/>
<evidence type="ECO:0000256" key="4">
    <source>
        <dbReference type="ARBA" id="ARBA00022679"/>
    </source>
</evidence>
<accession>A0A401GC64</accession>
<evidence type="ECO:0000313" key="9">
    <source>
        <dbReference type="Proteomes" id="UP000287166"/>
    </source>
</evidence>
<name>A0A401GC64_9APHY</name>
<feature type="domain" description="Aminotransferase class I/classII large" evidence="7">
    <location>
        <begin position="53"/>
        <end position="433"/>
    </location>
</feature>
<evidence type="ECO:0000256" key="1">
    <source>
        <dbReference type="ARBA" id="ARBA00001933"/>
    </source>
</evidence>
<evidence type="ECO:0000256" key="2">
    <source>
        <dbReference type="ARBA" id="ARBA00007441"/>
    </source>
</evidence>
<dbReference type="InParanoid" id="A0A401GC64"/>
<comment type="cofactor">
    <cofactor evidence="1">
        <name>pyridoxal 5'-phosphate</name>
        <dbReference type="ChEBI" id="CHEBI:597326"/>
    </cofactor>
</comment>
<dbReference type="InterPro" id="IPR015422">
    <property type="entry name" value="PyrdxlP-dep_Trfase_small"/>
</dbReference>
<dbReference type="CDD" id="cd00609">
    <property type="entry name" value="AAT_like"/>
    <property type="match status" value="1"/>
</dbReference>
<dbReference type="RefSeq" id="XP_027610663.1">
    <property type="nucleotide sequence ID" value="XM_027754862.1"/>
</dbReference>
<keyword evidence="5" id="KW-0663">Pyridoxal phosphate</keyword>
<dbReference type="Pfam" id="PF00155">
    <property type="entry name" value="Aminotran_1_2"/>
    <property type="match status" value="1"/>
</dbReference>
<keyword evidence="9" id="KW-1185">Reference proteome</keyword>
<keyword evidence="3 8" id="KW-0032">Aminotransferase</keyword>
<feature type="compositionally biased region" description="Polar residues" evidence="6">
    <location>
        <begin position="1"/>
        <end position="16"/>
    </location>
</feature>
<evidence type="ECO:0000256" key="3">
    <source>
        <dbReference type="ARBA" id="ARBA00022576"/>
    </source>
</evidence>
<dbReference type="GO" id="GO:0030170">
    <property type="term" value="F:pyridoxal phosphate binding"/>
    <property type="evidence" value="ECO:0007669"/>
    <property type="project" value="InterPro"/>
</dbReference>
<dbReference type="Proteomes" id="UP000287166">
    <property type="component" value="Unassembled WGS sequence"/>
</dbReference>
<feature type="region of interest" description="Disordered" evidence="6">
    <location>
        <begin position="1"/>
        <end position="22"/>
    </location>
</feature>
<dbReference type="InterPro" id="IPR015424">
    <property type="entry name" value="PyrdxlP-dep_Trfase"/>
</dbReference>
<dbReference type="FunFam" id="3.40.640.10:FF:000024">
    <property type="entry name" value="Kynurenine--oxoglutarate transaminase 3"/>
    <property type="match status" value="1"/>
</dbReference>
<dbReference type="PROSITE" id="PS00105">
    <property type="entry name" value="AA_TRANSFER_CLASS_1"/>
    <property type="match status" value="1"/>
</dbReference>
<evidence type="ECO:0000256" key="6">
    <source>
        <dbReference type="SAM" id="MobiDB-lite"/>
    </source>
</evidence>
<evidence type="ECO:0000259" key="7">
    <source>
        <dbReference type="Pfam" id="PF00155"/>
    </source>
</evidence>
<dbReference type="Gene3D" id="3.40.640.10">
    <property type="entry name" value="Type I PLP-dependent aspartate aminotransferase-like (Major domain)"/>
    <property type="match status" value="1"/>
</dbReference>
<organism evidence="8 9">
    <name type="scientific">Sparassis crispa</name>
    <dbReference type="NCBI Taxonomy" id="139825"/>
    <lineage>
        <taxon>Eukaryota</taxon>
        <taxon>Fungi</taxon>
        <taxon>Dikarya</taxon>
        <taxon>Basidiomycota</taxon>
        <taxon>Agaricomycotina</taxon>
        <taxon>Agaricomycetes</taxon>
        <taxon>Polyporales</taxon>
        <taxon>Sparassidaceae</taxon>
        <taxon>Sparassis</taxon>
    </lineage>
</organism>
<dbReference type="GO" id="GO:0005739">
    <property type="term" value="C:mitochondrion"/>
    <property type="evidence" value="ECO:0007669"/>
    <property type="project" value="TreeGrafter"/>
</dbReference>
<dbReference type="STRING" id="139825.A0A401GC64"/>
<dbReference type="EMBL" id="BFAD01000002">
    <property type="protein sequence ID" value="GBE79750.1"/>
    <property type="molecule type" value="Genomic_DNA"/>
</dbReference>
<comment type="caution">
    <text evidence="8">The sequence shown here is derived from an EMBL/GenBank/DDBJ whole genome shotgun (WGS) entry which is preliminary data.</text>
</comment>